<evidence type="ECO:0000313" key="3">
    <source>
        <dbReference type="EMBL" id="GGY94227.1"/>
    </source>
</evidence>
<proteinExistence type="predicted"/>
<feature type="transmembrane region" description="Helical" evidence="2">
    <location>
        <begin position="7"/>
        <end position="28"/>
    </location>
</feature>
<evidence type="ECO:0000256" key="2">
    <source>
        <dbReference type="SAM" id="Phobius"/>
    </source>
</evidence>
<name>A0A918UDT8_9ACTN</name>
<dbReference type="AlphaFoldDB" id="A0A918UDT8"/>
<dbReference type="EMBL" id="BMVW01000001">
    <property type="protein sequence ID" value="GGY94227.1"/>
    <property type="molecule type" value="Genomic_DNA"/>
</dbReference>
<reference evidence="3" key="2">
    <citation type="submission" date="2020-09" db="EMBL/GenBank/DDBJ databases">
        <authorList>
            <person name="Sun Q."/>
            <person name="Ohkuma M."/>
        </authorList>
    </citation>
    <scope>NUCLEOTIDE SEQUENCE</scope>
    <source>
        <strain evidence="3">JCM 4815</strain>
    </source>
</reference>
<gene>
    <name evidence="3" type="ORF">GCM10010365_11150</name>
</gene>
<keyword evidence="2" id="KW-1133">Transmembrane helix</keyword>
<keyword evidence="4" id="KW-1185">Reference proteome</keyword>
<reference evidence="3" key="1">
    <citation type="journal article" date="2014" name="Int. J. Syst. Evol. Microbiol.">
        <title>Complete genome sequence of Corynebacterium casei LMG S-19264T (=DSM 44701T), isolated from a smear-ripened cheese.</title>
        <authorList>
            <consortium name="US DOE Joint Genome Institute (JGI-PGF)"/>
            <person name="Walter F."/>
            <person name="Albersmeier A."/>
            <person name="Kalinowski J."/>
            <person name="Ruckert C."/>
        </authorList>
    </citation>
    <scope>NUCLEOTIDE SEQUENCE</scope>
    <source>
        <strain evidence="3">JCM 4815</strain>
    </source>
</reference>
<feature type="compositionally biased region" description="Polar residues" evidence="1">
    <location>
        <begin position="108"/>
        <end position="117"/>
    </location>
</feature>
<feature type="transmembrane region" description="Helical" evidence="2">
    <location>
        <begin position="34"/>
        <end position="58"/>
    </location>
</feature>
<keyword evidence="2" id="KW-0472">Membrane</keyword>
<organism evidence="3 4">
    <name type="scientific">Streptomyces poonensis</name>
    <dbReference type="NCBI Taxonomy" id="68255"/>
    <lineage>
        <taxon>Bacteria</taxon>
        <taxon>Bacillati</taxon>
        <taxon>Actinomycetota</taxon>
        <taxon>Actinomycetes</taxon>
        <taxon>Kitasatosporales</taxon>
        <taxon>Streptomycetaceae</taxon>
        <taxon>Streptomyces</taxon>
    </lineage>
</organism>
<dbReference type="Proteomes" id="UP000622166">
    <property type="component" value="Unassembled WGS sequence"/>
</dbReference>
<evidence type="ECO:0000313" key="4">
    <source>
        <dbReference type="Proteomes" id="UP000622166"/>
    </source>
</evidence>
<evidence type="ECO:0000256" key="1">
    <source>
        <dbReference type="SAM" id="MobiDB-lite"/>
    </source>
</evidence>
<feature type="compositionally biased region" description="Low complexity" evidence="1">
    <location>
        <begin position="71"/>
        <end position="83"/>
    </location>
</feature>
<sequence>MTGQQRFVVVIFSVVVAALAGVFCFLSWERANQVAGIVSALVSIGSLGAALWATLATVSGTRVYVSRTGSATARAGGSANSGAITPSSGAAADTIRVDRTGDAESEGGQANSGFSTP</sequence>
<protein>
    <submittedName>
        <fullName evidence="3">Uncharacterized protein</fullName>
    </submittedName>
</protein>
<feature type="region of interest" description="Disordered" evidence="1">
    <location>
        <begin position="71"/>
        <end position="117"/>
    </location>
</feature>
<accession>A0A918UDT8</accession>
<comment type="caution">
    <text evidence="3">The sequence shown here is derived from an EMBL/GenBank/DDBJ whole genome shotgun (WGS) entry which is preliminary data.</text>
</comment>
<keyword evidence="2" id="KW-0812">Transmembrane</keyword>
<dbReference type="RefSeq" id="WP_229858199.1">
    <property type="nucleotide sequence ID" value="NZ_BMVW01000001.1"/>
</dbReference>